<evidence type="ECO:0000256" key="3">
    <source>
        <dbReference type="ARBA" id="ARBA00023163"/>
    </source>
</evidence>
<feature type="modified residue" description="4-aspartylphosphate" evidence="4">
    <location>
        <position position="56"/>
    </location>
</feature>
<dbReference type="Pfam" id="PF00072">
    <property type="entry name" value="Response_reg"/>
    <property type="match status" value="1"/>
</dbReference>
<sequence>MTKLLLVDDEAYAVEGIKAAVDWDRLGIAEVLTAYDIHQAKEIFDNEAPVDMMLCDIEMPHGSGLELLAWVRQHHPATESIFLTCHADFQYAKQAIQLGSFDYLLKPVPIPELENVIAKAIDKRKQESQKTEYSQYGQYWVQHQPLLIERFWLDILNRSIPPRPEAIRRAAEERNIPYADDMTFKPILIAVKRWHKSLSVRDEKILEYALRNSAEEQLLKQGRYGQLIPLNNGMQIAILSVDQGEDEKLQELKQYGDSFIRVCRQYFYCDLNVYVGEPVRTHELPAMVDRLQELNRNNVARDNKVLQLCGEEEPSQALPLEPEMQDWAVLIREGDGDKLTSEIVRYLENASHGPGMDAKRLYRFHQNFLQMAYSYLQSKGIQAQQLFEDDESLDMSLKAFHSVKDMIVWGSHVIAKSIDCVRSVERSESVVDRVAHFVAANLDKTLSREDIAKYVYLNPDYLDRMFKKKAGCSVTEFIFREKMAVAQRLLSNTRLPVHEIALQVGFTNFSHFSRMFKKHTNLNPLEFRNVMQAR</sequence>
<dbReference type="PROSITE" id="PS01124">
    <property type="entry name" value="HTH_ARAC_FAMILY_2"/>
    <property type="match status" value="1"/>
</dbReference>
<dbReference type="GO" id="GO:0003700">
    <property type="term" value="F:DNA-binding transcription factor activity"/>
    <property type="evidence" value="ECO:0007669"/>
    <property type="project" value="InterPro"/>
</dbReference>
<dbReference type="PRINTS" id="PR00032">
    <property type="entry name" value="HTHARAC"/>
</dbReference>
<name>A0A841U9C8_9BACL</name>
<comment type="caution">
    <text evidence="7">The sequence shown here is derived from an EMBL/GenBank/DDBJ whole genome shotgun (WGS) entry which is preliminary data.</text>
</comment>
<dbReference type="Proteomes" id="UP000553776">
    <property type="component" value="Unassembled WGS sequence"/>
</dbReference>
<dbReference type="PROSITE" id="PS00041">
    <property type="entry name" value="HTH_ARAC_FAMILY_1"/>
    <property type="match status" value="1"/>
</dbReference>
<feature type="domain" description="Response regulatory" evidence="6">
    <location>
        <begin position="3"/>
        <end position="121"/>
    </location>
</feature>
<keyword evidence="1" id="KW-0805">Transcription regulation</keyword>
<dbReference type="InterPro" id="IPR011006">
    <property type="entry name" value="CheY-like_superfamily"/>
</dbReference>
<feature type="domain" description="HTH araC/xylS-type" evidence="5">
    <location>
        <begin position="432"/>
        <end position="530"/>
    </location>
</feature>
<evidence type="ECO:0000259" key="5">
    <source>
        <dbReference type="PROSITE" id="PS01124"/>
    </source>
</evidence>
<dbReference type="PANTHER" id="PTHR43280">
    <property type="entry name" value="ARAC-FAMILY TRANSCRIPTIONAL REGULATOR"/>
    <property type="match status" value="1"/>
</dbReference>
<dbReference type="SMART" id="SM00342">
    <property type="entry name" value="HTH_ARAC"/>
    <property type="match status" value="1"/>
</dbReference>
<dbReference type="Gene3D" id="3.40.50.2300">
    <property type="match status" value="1"/>
</dbReference>
<keyword evidence="2" id="KW-0238">DNA-binding</keyword>
<keyword evidence="8" id="KW-1185">Reference proteome</keyword>
<evidence type="ECO:0000259" key="6">
    <source>
        <dbReference type="PROSITE" id="PS50110"/>
    </source>
</evidence>
<dbReference type="InterPro" id="IPR018062">
    <property type="entry name" value="HTH_AraC-typ_CS"/>
</dbReference>
<dbReference type="Pfam" id="PF12833">
    <property type="entry name" value="HTH_18"/>
    <property type="match status" value="1"/>
</dbReference>
<dbReference type="EMBL" id="JACJVR010000130">
    <property type="protein sequence ID" value="MBB6695598.1"/>
    <property type="molecule type" value="Genomic_DNA"/>
</dbReference>
<dbReference type="PANTHER" id="PTHR43280:SF10">
    <property type="entry name" value="REGULATORY PROTEIN POCR"/>
    <property type="match status" value="1"/>
</dbReference>
<organism evidence="7 8">
    <name type="scientific">Cohnella xylanilytica</name>
    <dbReference type="NCBI Taxonomy" id="557555"/>
    <lineage>
        <taxon>Bacteria</taxon>
        <taxon>Bacillati</taxon>
        <taxon>Bacillota</taxon>
        <taxon>Bacilli</taxon>
        <taxon>Bacillales</taxon>
        <taxon>Paenibacillaceae</taxon>
        <taxon>Cohnella</taxon>
    </lineage>
</organism>
<evidence type="ECO:0000313" key="7">
    <source>
        <dbReference type="EMBL" id="MBB6695598.1"/>
    </source>
</evidence>
<dbReference type="SMART" id="SM00448">
    <property type="entry name" value="REC"/>
    <property type="match status" value="1"/>
</dbReference>
<dbReference type="AlphaFoldDB" id="A0A841U9C8"/>
<protein>
    <submittedName>
        <fullName evidence="7">Response regulator</fullName>
    </submittedName>
</protein>
<dbReference type="GO" id="GO:0043565">
    <property type="term" value="F:sequence-specific DNA binding"/>
    <property type="evidence" value="ECO:0007669"/>
    <property type="project" value="InterPro"/>
</dbReference>
<evidence type="ECO:0000313" key="8">
    <source>
        <dbReference type="Proteomes" id="UP000553776"/>
    </source>
</evidence>
<dbReference type="SUPFAM" id="SSF52172">
    <property type="entry name" value="CheY-like"/>
    <property type="match status" value="1"/>
</dbReference>
<keyword evidence="4" id="KW-0597">Phosphoprotein</keyword>
<accession>A0A841U9C8</accession>
<dbReference type="SUPFAM" id="SSF46689">
    <property type="entry name" value="Homeodomain-like"/>
    <property type="match status" value="2"/>
</dbReference>
<dbReference type="InterPro" id="IPR020449">
    <property type="entry name" value="Tscrpt_reg_AraC-type_HTH"/>
</dbReference>
<dbReference type="CDD" id="cd17536">
    <property type="entry name" value="REC_YesN-like"/>
    <property type="match status" value="1"/>
</dbReference>
<proteinExistence type="predicted"/>
<evidence type="ECO:0000256" key="2">
    <source>
        <dbReference type="ARBA" id="ARBA00023125"/>
    </source>
</evidence>
<dbReference type="InterPro" id="IPR018060">
    <property type="entry name" value="HTH_AraC"/>
</dbReference>
<dbReference type="InterPro" id="IPR009057">
    <property type="entry name" value="Homeodomain-like_sf"/>
</dbReference>
<dbReference type="RefSeq" id="WP_185139543.1">
    <property type="nucleotide sequence ID" value="NZ_JACJVR010000130.1"/>
</dbReference>
<dbReference type="InterPro" id="IPR001789">
    <property type="entry name" value="Sig_transdc_resp-reg_receiver"/>
</dbReference>
<keyword evidence="3" id="KW-0804">Transcription</keyword>
<dbReference type="Gene3D" id="1.10.10.60">
    <property type="entry name" value="Homeodomain-like"/>
    <property type="match status" value="2"/>
</dbReference>
<evidence type="ECO:0000256" key="4">
    <source>
        <dbReference type="PROSITE-ProRule" id="PRU00169"/>
    </source>
</evidence>
<reference evidence="7 8" key="1">
    <citation type="submission" date="2020-08" db="EMBL/GenBank/DDBJ databases">
        <title>Cohnella phylogeny.</title>
        <authorList>
            <person name="Dunlap C."/>
        </authorList>
    </citation>
    <scope>NUCLEOTIDE SEQUENCE [LARGE SCALE GENOMIC DNA]</scope>
    <source>
        <strain evidence="7 8">DSM 25239</strain>
    </source>
</reference>
<dbReference type="GO" id="GO:0000160">
    <property type="term" value="P:phosphorelay signal transduction system"/>
    <property type="evidence" value="ECO:0007669"/>
    <property type="project" value="InterPro"/>
</dbReference>
<evidence type="ECO:0000256" key="1">
    <source>
        <dbReference type="ARBA" id="ARBA00023015"/>
    </source>
</evidence>
<gene>
    <name evidence="7" type="ORF">H7B90_29825</name>
</gene>
<dbReference type="PROSITE" id="PS50110">
    <property type="entry name" value="RESPONSE_REGULATORY"/>
    <property type="match status" value="1"/>
</dbReference>